<sequence length="321" mass="35276">MPTQTSDPASSRQIPYRAAELMIYIHHFLAQDKSPLLLPLLESDRYGGPQFTLGSLLESGGFNKQDEKGRPMTLNSIFNYLVNTGIFKPIRVMYRLSYLGRADLISNWSIQITRVPALNHDPLPHPNLHRMLPVGTCVSRTEFAETARLLLDQISGHTYEPLDVEKQRLRGEYQKKQTTWAPGEAALSIQAYAKLVDMHVNERADGFCREGVIVAEIKTHISISHTPSPPSPRKLLRGPTTSGPSNADGGSCGGGRNSGGKTSRFVRSPEKVDAKGKGKDVEVDAKGKGKDVEVDAKGKGKVVEVPDEKQVGHQRGDQSED</sequence>
<evidence type="ECO:0000256" key="1">
    <source>
        <dbReference type="SAM" id="MobiDB-lite"/>
    </source>
</evidence>
<name>A0AAD5X009_9FUNG</name>
<evidence type="ECO:0000313" key="2">
    <source>
        <dbReference type="EMBL" id="KAJ3048936.1"/>
    </source>
</evidence>
<proteinExistence type="predicted"/>
<evidence type="ECO:0000313" key="3">
    <source>
        <dbReference type="Proteomes" id="UP001212841"/>
    </source>
</evidence>
<feature type="region of interest" description="Disordered" evidence="1">
    <location>
        <begin position="223"/>
        <end position="321"/>
    </location>
</feature>
<protein>
    <submittedName>
        <fullName evidence="2">Uncharacterized protein</fullName>
    </submittedName>
</protein>
<dbReference type="Proteomes" id="UP001212841">
    <property type="component" value="Unassembled WGS sequence"/>
</dbReference>
<dbReference type="EMBL" id="JADGJD010000716">
    <property type="protein sequence ID" value="KAJ3048936.1"/>
    <property type="molecule type" value="Genomic_DNA"/>
</dbReference>
<accession>A0AAD5X009</accession>
<feature type="compositionally biased region" description="Basic and acidic residues" evidence="1">
    <location>
        <begin position="267"/>
        <end position="321"/>
    </location>
</feature>
<keyword evidence="3" id="KW-1185">Reference proteome</keyword>
<reference evidence="2" key="1">
    <citation type="submission" date="2020-05" db="EMBL/GenBank/DDBJ databases">
        <title>Phylogenomic resolution of chytrid fungi.</title>
        <authorList>
            <person name="Stajich J.E."/>
            <person name="Amses K."/>
            <person name="Simmons R."/>
            <person name="Seto K."/>
            <person name="Myers J."/>
            <person name="Bonds A."/>
            <person name="Quandt C.A."/>
            <person name="Barry K."/>
            <person name="Liu P."/>
            <person name="Grigoriev I."/>
            <person name="Longcore J.E."/>
            <person name="James T.Y."/>
        </authorList>
    </citation>
    <scope>NUCLEOTIDE SEQUENCE</scope>
    <source>
        <strain evidence="2">JEL0318</strain>
    </source>
</reference>
<organism evidence="2 3">
    <name type="scientific">Rhizophlyctis rosea</name>
    <dbReference type="NCBI Taxonomy" id="64517"/>
    <lineage>
        <taxon>Eukaryota</taxon>
        <taxon>Fungi</taxon>
        <taxon>Fungi incertae sedis</taxon>
        <taxon>Chytridiomycota</taxon>
        <taxon>Chytridiomycota incertae sedis</taxon>
        <taxon>Chytridiomycetes</taxon>
        <taxon>Rhizophlyctidales</taxon>
        <taxon>Rhizophlyctidaceae</taxon>
        <taxon>Rhizophlyctis</taxon>
    </lineage>
</organism>
<dbReference type="AlphaFoldDB" id="A0AAD5X009"/>
<gene>
    <name evidence="2" type="ORF">HK097_010064</name>
</gene>
<comment type="caution">
    <text evidence="2">The sequence shown here is derived from an EMBL/GenBank/DDBJ whole genome shotgun (WGS) entry which is preliminary data.</text>
</comment>